<accession>A0A4U8YRF6</accession>
<feature type="region of interest" description="Disordered" evidence="2">
    <location>
        <begin position="579"/>
        <end position="614"/>
    </location>
</feature>
<name>A0A4U8YRF6_9BACT</name>
<evidence type="ECO:0000313" key="5">
    <source>
        <dbReference type="EMBL" id="VFQ44372.1"/>
    </source>
</evidence>
<evidence type="ECO:0000256" key="1">
    <source>
        <dbReference type="SAM" id="Coils"/>
    </source>
</evidence>
<protein>
    <submittedName>
        <fullName evidence="5">Phage tail tape measure protein</fullName>
    </submittedName>
</protein>
<keyword evidence="3" id="KW-0812">Transmembrane</keyword>
<evidence type="ECO:0000313" key="6">
    <source>
        <dbReference type="Proteomes" id="UP000507962"/>
    </source>
</evidence>
<sequence length="838" mass="89014">MNKDFELSIVIDAVNRYSKPAAEVEKSSNRMATRITESQKAMHALGRESKAIDRMRTLETRLSKTSAEFAVSSKRVAELGREIAKAEKPTRKLEREFDRARKASAALKEKHRQQKNALKEMRTEMRGAGVDTRNLAAAQADVARKLEEGTRKMKKMAQVSEEVTKARERMDRSLRRSAQIALVAEGAGRVGQTARGMVADPINRMRGIERSRGELASLGVKDLDTITKAGMDATRNLAGMSTAAFVSAAYDIKSGISNLTDRGVAAMTSNAAWTAKATRADVGQMTSLFATAYGSFKEPLYKNATDKEFGEIFSATLSKSVQQFKTDGAKMQQAIQSMGSGLAAAGVSLSSQMTALGMLQQKMESGVAGTTLSALERSAAQAHAKFEEMGVQIETLDDKGNMRDLPDLLAQARAAFGDNYTSEIGAKLQQAFGSDEAVKFFKAMWGQEKAFVAQRTELERAQLQREQFTRAMAKAMDNNLDARMMIQAQRWNLIKARMGNALAPALERMLPLLEKVTDWVERFVINHGGISTAIIGIVGGVGLIATVAAPVVTAVAALTTAMAAMGYQARKTRAEMAMEGMAGDDGGGGGDGKKKRKKGRRGRRGRRGVGRRGLLRRASGLGKRGFAAARRFPKGFRTALTVGKGMGRRLGGAAAVATGAISIGATLLDKDKTKGQKAASVTRDVGGIAGGAGGAMAGAALGSMIFPGVGTAIGALVGGIAGGAGGDWIGGIVGGLFSRDKKQHTDTIAANAKKKAGAVAGAGMIMAAPAMAAVPDLGTIPTLKPQPAVTKIDKSKKEFNIQFQQAPGEDPEAVARRLMAEIKRIETEEKQGALYDIE</sequence>
<feature type="domain" description="Phage tail tape measure protein" evidence="4">
    <location>
        <begin position="239"/>
        <end position="433"/>
    </location>
</feature>
<organism evidence="5 6">
    <name type="scientific">Desulfoluna butyratoxydans</name>
    <dbReference type="NCBI Taxonomy" id="231438"/>
    <lineage>
        <taxon>Bacteria</taxon>
        <taxon>Pseudomonadati</taxon>
        <taxon>Thermodesulfobacteriota</taxon>
        <taxon>Desulfobacteria</taxon>
        <taxon>Desulfobacterales</taxon>
        <taxon>Desulfolunaceae</taxon>
        <taxon>Desulfoluna</taxon>
    </lineage>
</organism>
<keyword evidence="1" id="KW-0175">Coiled coil</keyword>
<dbReference type="InterPro" id="IPR010090">
    <property type="entry name" value="Phage_tape_meas"/>
</dbReference>
<evidence type="ECO:0000256" key="3">
    <source>
        <dbReference type="SAM" id="Phobius"/>
    </source>
</evidence>
<feature type="compositionally biased region" description="Basic and acidic residues" evidence="2">
    <location>
        <begin position="162"/>
        <end position="171"/>
    </location>
</feature>
<dbReference type="Pfam" id="PF10145">
    <property type="entry name" value="PhageMin_Tail"/>
    <property type="match status" value="1"/>
</dbReference>
<feature type="coiled-coil region" evidence="1">
    <location>
        <begin position="90"/>
        <end position="124"/>
    </location>
</feature>
<dbReference type="RefSeq" id="WP_180139736.1">
    <property type="nucleotide sequence ID" value="NZ_CAADHO010000003.1"/>
</dbReference>
<dbReference type="NCBIfam" id="TIGR01760">
    <property type="entry name" value="tape_meas_TP901"/>
    <property type="match status" value="1"/>
</dbReference>
<dbReference type="Proteomes" id="UP000507962">
    <property type="component" value="Unassembled WGS sequence"/>
</dbReference>
<feature type="region of interest" description="Disordered" evidence="2">
    <location>
        <begin position="148"/>
        <end position="171"/>
    </location>
</feature>
<keyword evidence="6" id="KW-1185">Reference proteome</keyword>
<evidence type="ECO:0000256" key="2">
    <source>
        <dbReference type="SAM" id="MobiDB-lite"/>
    </source>
</evidence>
<feature type="compositionally biased region" description="Basic residues" evidence="2">
    <location>
        <begin position="593"/>
        <end position="614"/>
    </location>
</feature>
<keyword evidence="3" id="KW-1133">Transmembrane helix</keyword>
<reference evidence="5 6" key="1">
    <citation type="submission" date="2019-03" db="EMBL/GenBank/DDBJ databases">
        <authorList>
            <person name="Nijsse B."/>
        </authorList>
    </citation>
    <scope>NUCLEOTIDE SEQUENCE [LARGE SCALE GENOMIC DNA]</scope>
    <source>
        <strain evidence="5">Desulfoluna butyratoxydans MSL71</strain>
    </source>
</reference>
<evidence type="ECO:0000259" key="4">
    <source>
        <dbReference type="Pfam" id="PF10145"/>
    </source>
</evidence>
<dbReference type="EMBL" id="CAADHO010000003">
    <property type="protein sequence ID" value="VFQ44372.1"/>
    <property type="molecule type" value="Genomic_DNA"/>
</dbReference>
<proteinExistence type="predicted"/>
<gene>
    <name evidence="5" type="ORF">MSL71_20210</name>
</gene>
<dbReference type="AlphaFoldDB" id="A0A4U8YRF6"/>
<feature type="transmembrane region" description="Helical" evidence="3">
    <location>
        <begin position="534"/>
        <end position="567"/>
    </location>
</feature>
<keyword evidence="3" id="KW-0472">Membrane</keyword>